<dbReference type="GO" id="GO:0030313">
    <property type="term" value="C:cell envelope"/>
    <property type="evidence" value="ECO:0007669"/>
    <property type="project" value="UniProtKB-SubCell"/>
</dbReference>
<evidence type="ECO:0000259" key="8">
    <source>
        <dbReference type="PROSITE" id="PS51007"/>
    </source>
</evidence>
<dbReference type="Pfam" id="PF03150">
    <property type="entry name" value="CCP_MauG"/>
    <property type="match status" value="1"/>
</dbReference>
<keyword evidence="10" id="KW-1185">Reference proteome</keyword>
<evidence type="ECO:0000256" key="5">
    <source>
        <dbReference type="ARBA" id="ARBA00023002"/>
    </source>
</evidence>
<keyword evidence="4" id="KW-0732">Signal</keyword>
<dbReference type="GO" id="GO:0009055">
    <property type="term" value="F:electron transfer activity"/>
    <property type="evidence" value="ECO:0007669"/>
    <property type="project" value="InterPro"/>
</dbReference>
<dbReference type="Proteomes" id="UP000464577">
    <property type="component" value="Chromosome"/>
</dbReference>
<keyword evidence="5" id="KW-0560">Oxidoreductase</keyword>
<dbReference type="AlphaFoldDB" id="A0A6P1W569"/>
<dbReference type="InterPro" id="IPR036909">
    <property type="entry name" value="Cyt_c-like_dom_sf"/>
</dbReference>
<dbReference type="PROSITE" id="PS51007">
    <property type="entry name" value="CYTC"/>
    <property type="match status" value="1"/>
</dbReference>
<evidence type="ECO:0000256" key="1">
    <source>
        <dbReference type="ARBA" id="ARBA00004196"/>
    </source>
</evidence>
<evidence type="ECO:0000313" key="9">
    <source>
        <dbReference type="EMBL" id="QHV99169.1"/>
    </source>
</evidence>
<dbReference type="PANTHER" id="PTHR30600">
    <property type="entry name" value="CYTOCHROME C PEROXIDASE-RELATED"/>
    <property type="match status" value="1"/>
</dbReference>
<evidence type="ECO:0000256" key="6">
    <source>
        <dbReference type="ARBA" id="ARBA00023004"/>
    </source>
</evidence>
<keyword evidence="9" id="KW-0575">Peroxidase</keyword>
<dbReference type="KEGG" id="senf:GJR95_31015"/>
<dbReference type="GO" id="GO:0046872">
    <property type="term" value="F:metal ion binding"/>
    <property type="evidence" value="ECO:0007669"/>
    <property type="project" value="UniProtKB-KW"/>
</dbReference>
<evidence type="ECO:0000256" key="7">
    <source>
        <dbReference type="PROSITE-ProRule" id="PRU00433"/>
    </source>
</evidence>
<evidence type="ECO:0000256" key="2">
    <source>
        <dbReference type="ARBA" id="ARBA00022617"/>
    </source>
</evidence>
<dbReference type="PANTHER" id="PTHR30600:SF10">
    <property type="entry name" value="BLL6722 PROTEIN"/>
    <property type="match status" value="1"/>
</dbReference>
<dbReference type="Gene3D" id="1.10.760.10">
    <property type="entry name" value="Cytochrome c-like domain"/>
    <property type="match status" value="2"/>
</dbReference>
<evidence type="ECO:0000313" key="10">
    <source>
        <dbReference type="Proteomes" id="UP000464577"/>
    </source>
</evidence>
<dbReference type="GO" id="GO:0020037">
    <property type="term" value="F:heme binding"/>
    <property type="evidence" value="ECO:0007669"/>
    <property type="project" value="InterPro"/>
</dbReference>
<dbReference type="GO" id="GO:0004130">
    <property type="term" value="F:cytochrome-c peroxidase activity"/>
    <property type="evidence" value="ECO:0007669"/>
    <property type="project" value="TreeGrafter"/>
</dbReference>
<proteinExistence type="predicted"/>
<evidence type="ECO:0000256" key="4">
    <source>
        <dbReference type="ARBA" id="ARBA00022729"/>
    </source>
</evidence>
<dbReference type="InterPro" id="IPR051395">
    <property type="entry name" value="Cytochrome_c_Peroxidase/MauG"/>
</dbReference>
<reference evidence="9 10" key="1">
    <citation type="submission" date="2019-11" db="EMBL/GenBank/DDBJ databases">
        <title>Spirosoma endbachense sp. nov., isolated from a natural salt meadow.</title>
        <authorList>
            <person name="Rojas J."/>
            <person name="Ambika Manirajan B."/>
            <person name="Ratering S."/>
            <person name="Suarez C."/>
            <person name="Geissler-Plaum R."/>
            <person name="Schnell S."/>
        </authorList>
    </citation>
    <scope>NUCLEOTIDE SEQUENCE [LARGE SCALE GENOMIC DNA]</scope>
    <source>
        <strain evidence="9 10">I-24</strain>
    </source>
</reference>
<comment type="subcellular location">
    <subcellularLocation>
        <location evidence="1">Cell envelope</location>
    </subcellularLocation>
</comment>
<dbReference type="InterPro" id="IPR004852">
    <property type="entry name" value="Di-haem_cyt_c_peroxidsae"/>
</dbReference>
<evidence type="ECO:0000256" key="3">
    <source>
        <dbReference type="ARBA" id="ARBA00022723"/>
    </source>
</evidence>
<organism evidence="9 10">
    <name type="scientific">Spirosoma endbachense</name>
    <dbReference type="NCBI Taxonomy" id="2666025"/>
    <lineage>
        <taxon>Bacteria</taxon>
        <taxon>Pseudomonadati</taxon>
        <taxon>Bacteroidota</taxon>
        <taxon>Cytophagia</taxon>
        <taxon>Cytophagales</taxon>
        <taxon>Cytophagaceae</taxon>
        <taxon>Spirosoma</taxon>
    </lineage>
</organism>
<feature type="domain" description="Cytochrome c" evidence="8">
    <location>
        <begin position="230"/>
        <end position="337"/>
    </location>
</feature>
<dbReference type="InterPro" id="IPR009056">
    <property type="entry name" value="Cyt_c-like_dom"/>
</dbReference>
<protein>
    <submittedName>
        <fullName evidence="9">Cytochrome-c peroxidase</fullName>
    </submittedName>
</protein>
<keyword evidence="2 7" id="KW-0349">Heme</keyword>
<name>A0A6P1W569_9BACT</name>
<sequence>MPKSHSPRMKKHLLLLATLSLFLQHCKSTEEAPNPVETASPRVPETADNYLTTLPAHIQTALAGTDNTPTNNLLTNDGAALGRVLFYDKNLSLNRTVSCGSCHKQAASFDDEVALSKGFNNALTTRNSMSLLNVRFYRSGKMFWDERAATLEKQALQPIQNPLEMGLTLAELENRVKSLSYYPALFQKAFGSTTVDSIKIAKALAQFERSLVTYRSKYDRVKQGLETFTAAEARGEQVFLATPGGGGAISCGGCHTPPMFITSAPAGPFAFPLEAGINGQNRFKSGSLRNVGTRKFLFHQGTIPDVNSLFNGQRPVPAHNIPAPDVANMIAFLNTLTDESITQDPKFSDPFN</sequence>
<keyword evidence="3 7" id="KW-0479">Metal-binding</keyword>
<keyword evidence="6 7" id="KW-0408">Iron</keyword>
<dbReference type="SUPFAM" id="SSF46626">
    <property type="entry name" value="Cytochrome c"/>
    <property type="match status" value="2"/>
</dbReference>
<gene>
    <name evidence="9" type="ORF">GJR95_31015</name>
</gene>
<dbReference type="EMBL" id="CP045997">
    <property type="protein sequence ID" value="QHV99169.1"/>
    <property type="molecule type" value="Genomic_DNA"/>
</dbReference>
<accession>A0A6P1W569</accession>